<protein>
    <recommendedName>
        <fullName evidence="4">DUF1475 domain-containing protein</fullName>
    </recommendedName>
</protein>
<feature type="transmembrane region" description="Helical" evidence="1">
    <location>
        <begin position="38"/>
        <end position="57"/>
    </location>
</feature>
<keyword evidence="1" id="KW-0812">Transmembrane</keyword>
<keyword evidence="1" id="KW-0472">Membrane</keyword>
<proteinExistence type="predicted"/>
<evidence type="ECO:0000313" key="2">
    <source>
        <dbReference type="EMBL" id="ODP29652.1"/>
    </source>
</evidence>
<sequence length="111" mass="12818">MKTAKVLSLVLFLVMICSNVYGAVFGDVLLEGQMLLSLLWGRLVLVDFYVGMILFISWMIFRKESGWRLLLWIVLCICLGNFSTSLYIYLALRHSGGDWNRFFYGKRVIGH</sequence>
<dbReference type="Pfam" id="PF07343">
    <property type="entry name" value="DUF1475"/>
    <property type="match status" value="1"/>
</dbReference>
<reference evidence="2 3" key="1">
    <citation type="submission" date="2016-08" db="EMBL/GenBank/DDBJ databases">
        <title>Genome sequencing of Paenibacillus sp. TI45-13ar, isolated from Korean traditional nuruk.</title>
        <authorList>
            <person name="Kim S.-J."/>
        </authorList>
    </citation>
    <scope>NUCLEOTIDE SEQUENCE [LARGE SCALE GENOMIC DNA]</scope>
    <source>
        <strain evidence="2 3">TI45-13ar</strain>
    </source>
</reference>
<evidence type="ECO:0000313" key="3">
    <source>
        <dbReference type="Proteomes" id="UP000094578"/>
    </source>
</evidence>
<keyword evidence="1" id="KW-1133">Transmembrane helix</keyword>
<feature type="transmembrane region" description="Helical" evidence="1">
    <location>
        <begin position="69"/>
        <end position="92"/>
    </location>
</feature>
<evidence type="ECO:0000256" key="1">
    <source>
        <dbReference type="SAM" id="Phobius"/>
    </source>
</evidence>
<name>A0A1E3L748_9BACL</name>
<dbReference type="Proteomes" id="UP000094578">
    <property type="component" value="Unassembled WGS sequence"/>
</dbReference>
<organism evidence="2 3">
    <name type="scientific">Paenibacillus nuruki</name>
    <dbReference type="NCBI Taxonomy" id="1886670"/>
    <lineage>
        <taxon>Bacteria</taxon>
        <taxon>Bacillati</taxon>
        <taxon>Bacillota</taxon>
        <taxon>Bacilli</taxon>
        <taxon>Bacillales</taxon>
        <taxon>Paenibacillaceae</taxon>
        <taxon>Paenibacillus</taxon>
    </lineage>
</organism>
<dbReference type="RefSeq" id="WP_069326569.1">
    <property type="nucleotide sequence ID" value="NZ_MDER01000030.1"/>
</dbReference>
<evidence type="ECO:0008006" key="4">
    <source>
        <dbReference type="Google" id="ProtNLM"/>
    </source>
</evidence>
<keyword evidence="3" id="KW-1185">Reference proteome</keyword>
<dbReference type="EMBL" id="MDER01000030">
    <property type="protein sequence ID" value="ODP29652.1"/>
    <property type="molecule type" value="Genomic_DNA"/>
</dbReference>
<comment type="caution">
    <text evidence="2">The sequence shown here is derived from an EMBL/GenBank/DDBJ whole genome shotgun (WGS) entry which is preliminary data.</text>
</comment>
<gene>
    <name evidence="2" type="ORF">PTI45_01135</name>
</gene>
<dbReference type="AlphaFoldDB" id="A0A1E3L748"/>
<accession>A0A1E3L748</accession>
<dbReference type="InterPro" id="IPR009943">
    <property type="entry name" value="DUF1475"/>
</dbReference>